<reference evidence="2 3" key="1">
    <citation type="journal article" date="2004" name="Nature">
        <title>Genome evolution in yeasts.</title>
        <authorList>
            <consortium name="Genolevures"/>
            <person name="Dujon B."/>
            <person name="Sherman D."/>
            <person name="Fischer G."/>
            <person name="Durrens P."/>
            <person name="Casaregola S."/>
            <person name="Lafontaine I."/>
            <person name="de Montigny J."/>
            <person name="Marck C."/>
            <person name="Neuveglise C."/>
            <person name="Talla E."/>
            <person name="Goffard N."/>
            <person name="Frangeul L."/>
            <person name="Aigle M."/>
            <person name="Anthouard V."/>
            <person name="Babour A."/>
            <person name="Barbe V."/>
            <person name="Barnay S."/>
            <person name="Blanchin S."/>
            <person name="Beckerich J.M."/>
            <person name="Beyne E."/>
            <person name="Bleykasten C."/>
            <person name="Boisrame A."/>
            <person name="Boyer J."/>
            <person name="Cattolico L."/>
            <person name="Confanioleri F."/>
            <person name="de Daruvar A."/>
            <person name="Despons L."/>
            <person name="Fabre E."/>
            <person name="Fairhead C."/>
            <person name="Ferry-Dumazet H."/>
            <person name="Groppi A."/>
            <person name="Hantraye F."/>
            <person name="Hennequin C."/>
            <person name="Jauniaux N."/>
            <person name="Joyet P."/>
            <person name="Kachouri R."/>
            <person name="Kerrest A."/>
            <person name="Koszul R."/>
            <person name="Lemaire M."/>
            <person name="Lesur I."/>
            <person name="Ma L."/>
            <person name="Muller H."/>
            <person name="Nicaud J.M."/>
            <person name="Nikolski M."/>
            <person name="Oztas S."/>
            <person name="Ozier-Kalogeropoulos O."/>
            <person name="Pellenz S."/>
            <person name="Potier S."/>
            <person name="Richard G.F."/>
            <person name="Straub M.L."/>
            <person name="Suleau A."/>
            <person name="Swennene D."/>
            <person name="Tekaia F."/>
            <person name="Wesolowski-Louvel M."/>
            <person name="Westhof E."/>
            <person name="Wirth B."/>
            <person name="Zeniou-Meyer M."/>
            <person name="Zivanovic I."/>
            <person name="Bolotin-Fukuhara M."/>
            <person name="Thierry A."/>
            <person name="Bouchier C."/>
            <person name="Caudron B."/>
            <person name="Scarpelli C."/>
            <person name="Gaillardin C."/>
            <person name="Weissenbach J."/>
            <person name="Wincker P."/>
            <person name="Souciet J.L."/>
        </authorList>
    </citation>
    <scope>NUCLEOTIDE SEQUENCE [LARGE SCALE GENOMIC DNA]</scope>
    <source>
        <strain evidence="3">ATCC 8585 / CBS 2359 / DSM 70799 / NBRC 1267 / NRRL Y-1140 / WM37</strain>
    </source>
</reference>
<name>Q6CV93_KLULA</name>
<dbReference type="Gene3D" id="3.60.110.10">
    <property type="entry name" value="Carbon-nitrogen hydrolase"/>
    <property type="match status" value="1"/>
</dbReference>
<dbReference type="InterPro" id="IPR039703">
    <property type="entry name" value="Nta1"/>
</dbReference>
<dbReference type="EMBL" id="CR382122">
    <property type="protein sequence ID" value="CAH02539.1"/>
    <property type="molecule type" value="Genomic_DNA"/>
</dbReference>
<dbReference type="Proteomes" id="UP000000598">
    <property type="component" value="Chromosome B"/>
</dbReference>
<feature type="domain" description="CN hydrolase" evidence="1">
    <location>
        <begin position="10"/>
        <end position="407"/>
    </location>
</feature>
<dbReference type="eggNOG" id="ENOG502QVBD">
    <property type="taxonomic scope" value="Eukaryota"/>
</dbReference>
<dbReference type="InterPro" id="IPR036526">
    <property type="entry name" value="C-N_Hydrolase_sf"/>
</dbReference>
<accession>Q6CV93</accession>
<dbReference type="InterPro" id="IPR003010">
    <property type="entry name" value="C-N_Hydrolase"/>
</dbReference>
<keyword evidence="3" id="KW-1185">Reference proteome</keyword>
<dbReference type="CDD" id="cd07566">
    <property type="entry name" value="ScNTA1_like"/>
    <property type="match status" value="1"/>
</dbReference>
<dbReference type="GO" id="GO:0070773">
    <property type="term" value="F:protein-N-terminal glutamine amidohydrolase activity"/>
    <property type="evidence" value="ECO:0007669"/>
    <property type="project" value="InterPro"/>
</dbReference>
<gene>
    <name evidence="2" type="ORF">KLLA0_B13816g</name>
</gene>
<dbReference type="AlphaFoldDB" id="Q6CV93"/>
<evidence type="ECO:0000313" key="3">
    <source>
        <dbReference type="Proteomes" id="UP000000598"/>
    </source>
</evidence>
<protein>
    <submittedName>
        <fullName evidence="2">KLLA0B13816p</fullName>
    </submittedName>
</protein>
<dbReference type="PROSITE" id="PS50263">
    <property type="entry name" value="CN_HYDROLASE"/>
    <property type="match status" value="1"/>
</dbReference>
<dbReference type="STRING" id="284590.Q6CV93"/>
<dbReference type="PaxDb" id="284590-Q6CV93"/>
<dbReference type="OMA" id="VKILCWD"/>
<dbReference type="SUPFAM" id="SSF56317">
    <property type="entry name" value="Carbon-nitrogen hydrolase"/>
    <property type="match status" value="1"/>
</dbReference>
<evidence type="ECO:0000259" key="1">
    <source>
        <dbReference type="PROSITE" id="PS50263"/>
    </source>
</evidence>
<proteinExistence type="predicted"/>
<dbReference type="PANTHER" id="PTHR11750">
    <property type="entry name" value="PROTEIN N-TERMINAL AMIDASE"/>
    <property type="match status" value="1"/>
</dbReference>
<dbReference type="KEGG" id="kla:KLLA0_B13816g"/>
<dbReference type="GO" id="GO:0030163">
    <property type="term" value="P:protein catabolic process"/>
    <property type="evidence" value="ECO:0007669"/>
    <property type="project" value="TreeGrafter"/>
</dbReference>
<dbReference type="GO" id="GO:0008418">
    <property type="term" value="F:protein-N-terminal asparagine amidohydrolase activity"/>
    <property type="evidence" value="ECO:0007669"/>
    <property type="project" value="InterPro"/>
</dbReference>
<dbReference type="InParanoid" id="Q6CV93"/>
<dbReference type="PANTHER" id="PTHR11750:SF26">
    <property type="entry name" value="PROTEIN N-TERMINAL AMIDASE"/>
    <property type="match status" value="1"/>
</dbReference>
<sequence>MVLTRLKVPLRIGIIQLNPQIGHTKETTSRAWKLLDELKSKNHGTASPDILVFPEFALTGYSFHDRNHILPYTCKPTEGPTFDFAKEVSKTFNCYTVIGYPERCGDDDKTATLYNSAIMTDASGDLVFNYRKSFLYYTDDDWGCQENPNGFQHFEIPVKGFDVNGNSNDVKLKTGLGICMDLSNYKFEAPFSDYEFATYHLDHGTELLICPMAWLHSAAITKDTKDPQQQWEKVKSVLDREGIPEYGSQGRFVNNLDSSNVIKTEPFEHAMSLKDYNDLDTPDITNITYWLLRLTPFVALKKRYEWFHSKLLVPFLTRTSTKTSSYVGSSLDKPWVHEGKETVLVLANRCGIEDKQTVYAGSSGIYKFNGHIHGDEDDSVDTTNKSIELYGNLSKGHEGILVRDVELVVERET</sequence>
<organism evidence="2 3">
    <name type="scientific">Kluyveromyces lactis (strain ATCC 8585 / CBS 2359 / DSM 70799 / NBRC 1267 / NRRL Y-1140 / WM37)</name>
    <name type="common">Yeast</name>
    <name type="synonym">Candida sphaerica</name>
    <dbReference type="NCBI Taxonomy" id="284590"/>
    <lineage>
        <taxon>Eukaryota</taxon>
        <taxon>Fungi</taxon>
        <taxon>Dikarya</taxon>
        <taxon>Ascomycota</taxon>
        <taxon>Saccharomycotina</taxon>
        <taxon>Saccharomycetes</taxon>
        <taxon>Saccharomycetales</taxon>
        <taxon>Saccharomycetaceae</taxon>
        <taxon>Kluyveromyces</taxon>
    </lineage>
</organism>
<evidence type="ECO:0000313" key="2">
    <source>
        <dbReference type="EMBL" id="CAH02539.1"/>
    </source>
</evidence>
<dbReference type="FunCoup" id="Q6CV93">
    <property type="interactions" value="36"/>
</dbReference>
<dbReference type="Pfam" id="PF00795">
    <property type="entry name" value="CN_hydrolase"/>
    <property type="match status" value="1"/>
</dbReference>
<dbReference type="HOGENOM" id="CLU_009854_1_1_1"/>